<reference evidence="3" key="2">
    <citation type="submission" date="2020-09" db="EMBL/GenBank/DDBJ databases">
        <authorList>
            <person name="Sun Q."/>
            <person name="Kim S."/>
        </authorList>
    </citation>
    <scope>NUCLEOTIDE SEQUENCE</scope>
    <source>
        <strain evidence="3">KCTC 32501</strain>
    </source>
</reference>
<evidence type="ECO:0000259" key="2">
    <source>
        <dbReference type="Pfam" id="PF11127"/>
    </source>
</evidence>
<evidence type="ECO:0000313" key="4">
    <source>
        <dbReference type="Proteomes" id="UP000614287"/>
    </source>
</evidence>
<dbReference type="Proteomes" id="UP000614287">
    <property type="component" value="Unassembled WGS sequence"/>
</dbReference>
<feature type="domain" description="Inner membrane protein YgaP-like transmembrane" evidence="2">
    <location>
        <begin position="1"/>
        <end position="61"/>
    </location>
</feature>
<protein>
    <submittedName>
        <fullName evidence="3">Membrane protein</fullName>
    </submittedName>
</protein>
<organism evidence="3 4">
    <name type="scientific">Formosimonas limnophila</name>
    <dbReference type="NCBI Taxonomy" id="1384487"/>
    <lineage>
        <taxon>Bacteria</taxon>
        <taxon>Pseudomonadati</taxon>
        <taxon>Pseudomonadota</taxon>
        <taxon>Betaproteobacteria</taxon>
        <taxon>Burkholderiales</taxon>
        <taxon>Burkholderiaceae</taxon>
        <taxon>Formosimonas</taxon>
    </lineage>
</organism>
<keyword evidence="1" id="KW-0472">Membrane</keyword>
<sequence>METNVGKLDCTLRVLVGLLMVIFAATEIIGAWGWLGLMLIATGAMRFCPVYTLFGKSTERMDKHSKHS</sequence>
<proteinExistence type="predicted"/>
<gene>
    <name evidence="3" type="ORF">GCM10009007_18060</name>
</gene>
<keyword evidence="1" id="KW-0812">Transmembrane</keyword>
<accession>A0A8J3CMA2</accession>
<dbReference type="Pfam" id="PF11127">
    <property type="entry name" value="YgaP-like_TM"/>
    <property type="match status" value="1"/>
</dbReference>
<dbReference type="EMBL" id="BMZG01000010">
    <property type="protein sequence ID" value="GHA77544.1"/>
    <property type="molecule type" value="Genomic_DNA"/>
</dbReference>
<reference evidence="3" key="1">
    <citation type="journal article" date="2014" name="Int. J. Syst. Evol. Microbiol.">
        <title>Complete genome sequence of Corynebacterium casei LMG S-19264T (=DSM 44701T), isolated from a smear-ripened cheese.</title>
        <authorList>
            <consortium name="US DOE Joint Genome Institute (JGI-PGF)"/>
            <person name="Walter F."/>
            <person name="Albersmeier A."/>
            <person name="Kalinowski J."/>
            <person name="Ruckert C."/>
        </authorList>
    </citation>
    <scope>NUCLEOTIDE SEQUENCE</scope>
    <source>
        <strain evidence="3">KCTC 32501</strain>
    </source>
</reference>
<evidence type="ECO:0000256" key="1">
    <source>
        <dbReference type="SAM" id="Phobius"/>
    </source>
</evidence>
<comment type="caution">
    <text evidence="3">The sequence shown here is derived from an EMBL/GenBank/DDBJ whole genome shotgun (WGS) entry which is preliminary data.</text>
</comment>
<keyword evidence="4" id="KW-1185">Reference proteome</keyword>
<dbReference type="AlphaFoldDB" id="A0A8J3CMA2"/>
<dbReference type="InterPro" id="IPR021309">
    <property type="entry name" value="YgaP-like_TM"/>
</dbReference>
<feature type="transmembrane region" description="Helical" evidence="1">
    <location>
        <begin position="12"/>
        <end position="29"/>
    </location>
</feature>
<evidence type="ECO:0000313" key="3">
    <source>
        <dbReference type="EMBL" id="GHA77544.1"/>
    </source>
</evidence>
<keyword evidence="1" id="KW-1133">Transmembrane helix</keyword>
<dbReference type="RefSeq" id="WP_189493639.1">
    <property type="nucleotide sequence ID" value="NZ_BMZG01000010.1"/>
</dbReference>
<name>A0A8J3CMA2_9BURK</name>